<dbReference type="PROSITE" id="PS01313">
    <property type="entry name" value="LIPB"/>
    <property type="match status" value="1"/>
</dbReference>
<gene>
    <name evidence="10" type="ORF">DesfrDRAFT_4026</name>
</gene>
<evidence type="ECO:0000256" key="4">
    <source>
        <dbReference type="ARBA" id="ARBA00024732"/>
    </source>
</evidence>
<keyword evidence="10" id="KW-0436">Ligase</keyword>
<dbReference type="GO" id="GO:0016874">
    <property type="term" value="F:ligase activity"/>
    <property type="evidence" value="ECO:0007669"/>
    <property type="project" value="UniProtKB-KW"/>
</dbReference>
<keyword evidence="3 5" id="KW-0012">Acyltransferase</keyword>
<evidence type="ECO:0000256" key="3">
    <source>
        <dbReference type="ARBA" id="ARBA00023315"/>
    </source>
</evidence>
<dbReference type="GO" id="GO:0009249">
    <property type="term" value="P:protein lipoylation"/>
    <property type="evidence" value="ECO:0007669"/>
    <property type="project" value="InterPro"/>
</dbReference>
<dbReference type="InterPro" id="IPR045864">
    <property type="entry name" value="aa-tRNA-synth_II/BPL/LPL"/>
</dbReference>
<comment type="function">
    <text evidence="4 5">Catalyzes the transfer of endogenously produced octanoic acid from octanoyl-acyl-carrier-protein onto the lipoyl domains of lipoate-dependent enzymes. Lipoyl-ACP can also act as a substrate although octanoyl-ACP is likely to be the physiological substrate.</text>
</comment>
<keyword evidence="2 5" id="KW-0808">Transferase</keyword>
<organism evidence="10 11">
    <name type="scientific">Solidesulfovibrio fructosivorans JJ]</name>
    <dbReference type="NCBI Taxonomy" id="596151"/>
    <lineage>
        <taxon>Bacteria</taxon>
        <taxon>Pseudomonadati</taxon>
        <taxon>Thermodesulfobacteriota</taxon>
        <taxon>Desulfovibrionia</taxon>
        <taxon>Desulfovibrionales</taxon>
        <taxon>Desulfovibrionaceae</taxon>
        <taxon>Solidesulfovibrio</taxon>
    </lineage>
</organism>
<dbReference type="STRING" id="596151.DesfrDRAFT_4026"/>
<evidence type="ECO:0000256" key="8">
    <source>
        <dbReference type="PIRSR" id="PIRSR016262-3"/>
    </source>
</evidence>
<feature type="active site" description="Acyl-thioester intermediate" evidence="6">
    <location>
        <position position="168"/>
    </location>
</feature>
<evidence type="ECO:0000313" key="10">
    <source>
        <dbReference type="EMBL" id="EFL49246.1"/>
    </source>
</evidence>
<dbReference type="Gene3D" id="3.30.930.10">
    <property type="entry name" value="Bira Bifunctional Protein, Domain 2"/>
    <property type="match status" value="1"/>
</dbReference>
<dbReference type="InterPro" id="IPR000544">
    <property type="entry name" value="Octanoyltransferase"/>
</dbReference>
<dbReference type="PIRSF" id="PIRSF016262">
    <property type="entry name" value="LPLase"/>
    <property type="match status" value="1"/>
</dbReference>
<evidence type="ECO:0000256" key="1">
    <source>
        <dbReference type="ARBA" id="ARBA00004821"/>
    </source>
</evidence>
<comment type="caution">
    <text evidence="10">The sequence shown here is derived from an EMBL/GenBank/DDBJ whole genome shotgun (WGS) entry which is preliminary data.</text>
</comment>
<dbReference type="eggNOG" id="COG0321">
    <property type="taxonomic scope" value="Bacteria"/>
</dbReference>
<dbReference type="NCBIfam" id="TIGR00214">
    <property type="entry name" value="lipB"/>
    <property type="match status" value="1"/>
</dbReference>
<feature type="domain" description="BPL/LPL catalytic" evidence="9">
    <location>
        <begin position="30"/>
        <end position="207"/>
    </location>
</feature>
<dbReference type="InterPro" id="IPR004143">
    <property type="entry name" value="BPL_LPL_catalytic"/>
</dbReference>
<feature type="site" description="Lowers pKa of active site Cys" evidence="8">
    <location>
        <position position="134"/>
    </location>
</feature>
<comment type="pathway">
    <text evidence="1 5">Protein modification; protein lipoylation via endogenous pathway; protein N(6)-(lipoyl)lysine from octanoyl-[acyl-carrier-protein]: step 1/2.</text>
</comment>
<evidence type="ECO:0000256" key="7">
    <source>
        <dbReference type="PIRSR" id="PIRSR016262-2"/>
    </source>
</evidence>
<dbReference type="OrthoDB" id="9787061at2"/>
<accession>E1K2C6</accession>
<dbReference type="RefSeq" id="WP_005996994.1">
    <property type="nucleotide sequence ID" value="NZ_AECZ01000054.1"/>
</dbReference>
<dbReference type="Pfam" id="PF21948">
    <property type="entry name" value="LplA-B_cat"/>
    <property type="match status" value="1"/>
</dbReference>
<dbReference type="EC" id="2.3.1.181" evidence="5"/>
<dbReference type="GO" id="GO:0033819">
    <property type="term" value="F:lipoyl(octanoyl) transferase activity"/>
    <property type="evidence" value="ECO:0007669"/>
    <property type="project" value="UniProtKB-EC"/>
</dbReference>
<proteinExistence type="inferred from homology"/>
<comment type="similarity">
    <text evidence="5">Belongs to the LipB family.</text>
</comment>
<feature type="binding site" evidence="7">
    <location>
        <begin position="150"/>
        <end position="152"/>
    </location>
    <ligand>
        <name>substrate</name>
    </ligand>
</feature>
<evidence type="ECO:0000256" key="2">
    <source>
        <dbReference type="ARBA" id="ARBA00022679"/>
    </source>
</evidence>
<dbReference type="InterPro" id="IPR020605">
    <property type="entry name" value="Octanoyltransferase_CS"/>
</dbReference>
<name>E1K2C6_SOLFR</name>
<dbReference type="PROSITE" id="PS51733">
    <property type="entry name" value="BPL_LPL_CATALYTIC"/>
    <property type="match status" value="1"/>
</dbReference>
<feature type="binding site" evidence="7">
    <location>
        <begin position="70"/>
        <end position="77"/>
    </location>
    <ligand>
        <name>substrate</name>
    </ligand>
</feature>
<comment type="catalytic activity">
    <reaction evidence="5">
        <text>octanoyl-[ACP] + L-lysyl-[protein] = N(6)-octanoyl-L-lysyl-[protein] + holo-[ACP] + H(+)</text>
        <dbReference type="Rhea" id="RHEA:17665"/>
        <dbReference type="Rhea" id="RHEA-COMP:9636"/>
        <dbReference type="Rhea" id="RHEA-COMP:9685"/>
        <dbReference type="Rhea" id="RHEA-COMP:9752"/>
        <dbReference type="Rhea" id="RHEA-COMP:9928"/>
        <dbReference type="ChEBI" id="CHEBI:15378"/>
        <dbReference type="ChEBI" id="CHEBI:29969"/>
        <dbReference type="ChEBI" id="CHEBI:64479"/>
        <dbReference type="ChEBI" id="CHEBI:78463"/>
        <dbReference type="ChEBI" id="CHEBI:78809"/>
        <dbReference type="EC" id="2.3.1.181"/>
    </reaction>
</comment>
<evidence type="ECO:0000256" key="6">
    <source>
        <dbReference type="PIRSR" id="PIRSR016262-1"/>
    </source>
</evidence>
<reference evidence="10 11" key="1">
    <citation type="submission" date="2010-08" db="EMBL/GenBank/DDBJ databases">
        <title>The draft genome of Desulfovibrio fructosovorans JJ.</title>
        <authorList>
            <consortium name="US DOE Joint Genome Institute (JGI-PGF)"/>
            <person name="Lucas S."/>
            <person name="Copeland A."/>
            <person name="Lapidus A."/>
            <person name="Cheng J.-F."/>
            <person name="Bruce D."/>
            <person name="Goodwin L."/>
            <person name="Pitluck S."/>
            <person name="Land M.L."/>
            <person name="Hauser L."/>
            <person name="Chang Y.-J."/>
            <person name="Jeffries C."/>
            <person name="Wall J.D."/>
            <person name="Stahl D.A."/>
            <person name="Arkin A.P."/>
            <person name="Dehal P."/>
            <person name="Stolyar S.M."/>
            <person name="Hazen T.C."/>
            <person name="Woyke T.J."/>
        </authorList>
    </citation>
    <scope>NUCLEOTIDE SEQUENCE [LARGE SCALE GENOMIC DNA]</scope>
    <source>
        <strain evidence="10 11">JJ</strain>
    </source>
</reference>
<dbReference type="EMBL" id="AECZ01000054">
    <property type="protein sequence ID" value="EFL49246.1"/>
    <property type="molecule type" value="Genomic_DNA"/>
</dbReference>
<dbReference type="Proteomes" id="UP000006250">
    <property type="component" value="Unassembled WGS sequence"/>
</dbReference>
<sequence>MAPEVRVLGRIAYGDALALQQETAEAVKAGKSGGTVFILEHDPVITLGGNKPINKVLYAPPGVSLVQTDRGGGATAHNPGQLVVYPVVGLRSLGFGVKSFVAWVLEMGRALLESYGVAAECRQNPLGLWVGERKIASLGIHVSCGVATHGIAINLDNDLTLFNAIVPCGLAGVAMTSAAAETGAPVDMAEAMARMAAIATAGVGRLAAA</sequence>
<dbReference type="PANTHER" id="PTHR10993:SF7">
    <property type="entry name" value="LIPOYLTRANSFERASE 2, MITOCHONDRIAL-RELATED"/>
    <property type="match status" value="1"/>
</dbReference>
<dbReference type="PANTHER" id="PTHR10993">
    <property type="entry name" value="OCTANOYLTRANSFERASE"/>
    <property type="match status" value="1"/>
</dbReference>
<dbReference type="SUPFAM" id="SSF55681">
    <property type="entry name" value="Class II aaRS and biotin synthetases"/>
    <property type="match status" value="1"/>
</dbReference>
<protein>
    <recommendedName>
        <fullName evidence="5">Octanoyltransferase</fullName>
        <ecNumber evidence="5">2.3.1.181</ecNumber>
    </recommendedName>
</protein>
<evidence type="ECO:0000256" key="5">
    <source>
        <dbReference type="PIRNR" id="PIRNR016262"/>
    </source>
</evidence>
<evidence type="ECO:0000313" key="11">
    <source>
        <dbReference type="Proteomes" id="UP000006250"/>
    </source>
</evidence>
<evidence type="ECO:0000259" key="9">
    <source>
        <dbReference type="PROSITE" id="PS51733"/>
    </source>
</evidence>
<dbReference type="UniPathway" id="UPA00538">
    <property type="reaction ID" value="UER00592"/>
</dbReference>
<keyword evidence="11" id="KW-1185">Reference proteome</keyword>
<dbReference type="CDD" id="cd16444">
    <property type="entry name" value="LipB"/>
    <property type="match status" value="1"/>
</dbReference>
<dbReference type="AlphaFoldDB" id="E1K2C6"/>
<feature type="binding site" evidence="7">
    <location>
        <begin position="137"/>
        <end position="139"/>
    </location>
    <ligand>
        <name>substrate</name>
    </ligand>
</feature>